<proteinExistence type="inferred from homology"/>
<comment type="caution">
    <text evidence="4">Lacks conserved residue(s) required for the propagation of feature annotation.</text>
</comment>
<name>A0A1S8X7P6_OPIVI</name>
<dbReference type="PANTHER" id="PTHR13140">
    <property type="entry name" value="MYOSIN"/>
    <property type="match status" value="1"/>
</dbReference>
<keyword evidence="4" id="KW-0518">Myosin</keyword>
<dbReference type="SUPFAM" id="SSF52540">
    <property type="entry name" value="P-loop containing nucleoside triphosphate hydrolases"/>
    <property type="match status" value="1"/>
</dbReference>
<dbReference type="Proteomes" id="UP000243686">
    <property type="component" value="Unassembled WGS sequence"/>
</dbReference>
<dbReference type="InterPro" id="IPR027417">
    <property type="entry name" value="P-loop_NTPase"/>
</dbReference>
<evidence type="ECO:0000256" key="4">
    <source>
        <dbReference type="PROSITE-ProRule" id="PRU00782"/>
    </source>
</evidence>
<dbReference type="GO" id="GO:0005737">
    <property type="term" value="C:cytoplasm"/>
    <property type="evidence" value="ECO:0007669"/>
    <property type="project" value="TreeGrafter"/>
</dbReference>
<dbReference type="AlphaFoldDB" id="A0A1S8X7P6"/>
<evidence type="ECO:0000256" key="2">
    <source>
        <dbReference type="ARBA" id="ARBA00022840"/>
    </source>
</evidence>
<evidence type="ECO:0000313" key="6">
    <source>
        <dbReference type="EMBL" id="OON22765.1"/>
    </source>
</evidence>
<dbReference type="GO" id="GO:0005524">
    <property type="term" value="F:ATP binding"/>
    <property type="evidence" value="ECO:0007669"/>
    <property type="project" value="UniProtKB-KW"/>
</dbReference>
<dbReference type="GO" id="GO:0000146">
    <property type="term" value="F:microfilament motor activity"/>
    <property type="evidence" value="ECO:0007669"/>
    <property type="project" value="TreeGrafter"/>
</dbReference>
<keyword evidence="4" id="KW-0505">Motor protein</keyword>
<keyword evidence="7" id="KW-1185">Reference proteome</keyword>
<dbReference type="Gene3D" id="1.20.120.720">
    <property type="entry name" value="Myosin VI head, motor domain, U50 subdomain"/>
    <property type="match status" value="1"/>
</dbReference>
<accession>A0A1S8X7P6</accession>
<gene>
    <name evidence="6" type="ORF">X801_01330</name>
</gene>
<organism evidence="6 7">
    <name type="scientific">Opisthorchis viverrini</name>
    <name type="common">Southeast Asian liver fluke</name>
    <dbReference type="NCBI Taxonomy" id="6198"/>
    <lineage>
        <taxon>Eukaryota</taxon>
        <taxon>Metazoa</taxon>
        <taxon>Spiralia</taxon>
        <taxon>Lophotrochozoa</taxon>
        <taxon>Platyhelminthes</taxon>
        <taxon>Trematoda</taxon>
        <taxon>Digenea</taxon>
        <taxon>Opisthorchiida</taxon>
        <taxon>Opisthorchiata</taxon>
        <taxon>Opisthorchiidae</taxon>
        <taxon>Opisthorchis</taxon>
    </lineage>
</organism>
<dbReference type="InterPro" id="IPR001609">
    <property type="entry name" value="Myosin_head_motor_dom-like"/>
</dbReference>
<evidence type="ECO:0000259" key="5">
    <source>
        <dbReference type="PROSITE" id="PS51456"/>
    </source>
</evidence>
<keyword evidence="3 4" id="KW-0009">Actin-binding</keyword>
<dbReference type="GO" id="GO:0007015">
    <property type="term" value="P:actin filament organization"/>
    <property type="evidence" value="ECO:0007669"/>
    <property type="project" value="TreeGrafter"/>
</dbReference>
<keyword evidence="1" id="KW-0547">Nucleotide-binding</keyword>
<dbReference type="Gene3D" id="1.20.58.530">
    <property type="match status" value="1"/>
</dbReference>
<feature type="domain" description="Myosin motor" evidence="5">
    <location>
        <begin position="1"/>
        <end position="177"/>
    </location>
</feature>
<dbReference type="GO" id="GO:0051015">
    <property type="term" value="F:actin filament binding"/>
    <property type="evidence" value="ECO:0007669"/>
    <property type="project" value="TreeGrafter"/>
</dbReference>
<dbReference type="EMBL" id="KV891690">
    <property type="protein sequence ID" value="OON22765.1"/>
    <property type="molecule type" value="Genomic_DNA"/>
</dbReference>
<reference evidence="6 7" key="1">
    <citation type="submission" date="2015-03" db="EMBL/GenBank/DDBJ databases">
        <title>Draft genome of the nematode, Opisthorchis viverrini.</title>
        <authorList>
            <person name="Mitreva M."/>
        </authorList>
    </citation>
    <scope>NUCLEOTIDE SEQUENCE [LARGE SCALE GENOMIC DNA]</scope>
    <source>
        <strain evidence="6">Khon Kaen</strain>
    </source>
</reference>
<dbReference type="GO" id="GO:0016020">
    <property type="term" value="C:membrane"/>
    <property type="evidence" value="ECO:0007669"/>
    <property type="project" value="TreeGrafter"/>
</dbReference>
<dbReference type="PROSITE" id="PS51456">
    <property type="entry name" value="MYOSIN_MOTOR"/>
    <property type="match status" value="1"/>
</dbReference>
<evidence type="ECO:0000256" key="3">
    <source>
        <dbReference type="ARBA" id="ARBA00023203"/>
    </source>
</evidence>
<dbReference type="PANTHER" id="PTHR13140:SF706">
    <property type="entry name" value="DILUTE CLASS UNCONVENTIONAL MYOSIN, ISOFORM C"/>
    <property type="match status" value="1"/>
</dbReference>
<sequence>MRESLWSPVRESQAKVNRDSIAKQIYSELFDRLVAMLNDRLSPPDMSEIHTTKGGVHTIALLDIYGFEQQEYVKEGIDWQFIAFPDNQPIINLISGRPNGIFHICNDEASLAAGTDRSFLQRCQREHRDHPNFSVPKLSSDDSFAVVHFAGEITYKPVLCSFHPSKSGKQNSITDKS</sequence>
<evidence type="ECO:0000313" key="7">
    <source>
        <dbReference type="Proteomes" id="UP000243686"/>
    </source>
</evidence>
<keyword evidence="2" id="KW-0067">ATP-binding</keyword>
<evidence type="ECO:0000256" key="1">
    <source>
        <dbReference type="ARBA" id="ARBA00022741"/>
    </source>
</evidence>
<comment type="similarity">
    <text evidence="4">Belongs to the TRAFAC class myosin-kinesin ATPase superfamily. Myosin family.</text>
</comment>
<protein>
    <recommendedName>
        <fullName evidence="5">Myosin motor domain-containing protein</fullName>
    </recommendedName>
</protein>
<dbReference type="Pfam" id="PF00063">
    <property type="entry name" value="Myosin_head"/>
    <property type="match status" value="1"/>
</dbReference>
<dbReference type="SMART" id="SM00242">
    <property type="entry name" value="MYSc"/>
    <property type="match status" value="1"/>
</dbReference>
<dbReference type="GO" id="GO:0016459">
    <property type="term" value="C:myosin complex"/>
    <property type="evidence" value="ECO:0007669"/>
    <property type="project" value="UniProtKB-KW"/>
</dbReference>